<evidence type="ECO:0000256" key="6">
    <source>
        <dbReference type="RuleBase" id="RU003732"/>
    </source>
</evidence>
<dbReference type="Proteomes" id="UP000027997">
    <property type="component" value="Unassembled WGS sequence"/>
</dbReference>
<dbReference type="Pfam" id="PF00209">
    <property type="entry name" value="SNF"/>
    <property type="match status" value="2"/>
</dbReference>
<keyword evidence="3 6" id="KW-0812">Transmembrane</keyword>
<evidence type="ECO:0000313" key="9">
    <source>
        <dbReference type="Proteomes" id="UP000027997"/>
    </source>
</evidence>
<keyword evidence="2 6" id="KW-0813">Transport</keyword>
<evidence type="ECO:0000256" key="4">
    <source>
        <dbReference type="ARBA" id="ARBA00022989"/>
    </source>
</evidence>
<evidence type="ECO:0000256" key="2">
    <source>
        <dbReference type="ARBA" id="ARBA00022448"/>
    </source>
</evidence>
<dbReference type="PANTHER" id="PTHR42948">
    <property type="entry name" value="TRANSPORTER"/>
    <property type="match status" value="1"/>
</dbReference>
<organism evidence="8 9">
    <name type="scientific">Endozoicomonas elysicola</name>
    <dbReference type="NCBI Taxonomy" id="305900"/>
    <lineage>
        <taxon>Bacteria</taxon>
        <taxon>Pseudomonadati</taxon>
        <taxon>Pseudomonadota</taxon>
        <taxon>Gammaproteobacteria</taxon>
        <taxon>Oceanospirillales</taxon>
        <taxon>Endozoicomonadaceae</taxon>
        <taxon>Endozoicomonas</taxon>
    </lineage>
</organism>
<proteinExistence type="inferred from homology"/>
<feature type="transmembrane region" description="Helical" evidence="7">
    <location>
        <begin position="391"/>
        <end position="412"/>
    </location>
</feature>
<name>A0A081K807_9GAMM</name>
<feature type="transmembrane region" description="Helical" evidence="7">
    <location>
        <begin position="94"/>
        <end position="116"/>
    </location>
</feature>
<feature type="transmembrane region" description="Helical" evidence="7">
    <location>
        <begin position="46"/>
        <end position="66"/>
    </location>
</feature>
<feature type="transmembrane region" description="Helical" evidence="7">
    <location>
        <begin position="313"/>
        <end position="338"/>
    </location>
</feature>
<dbReference type="CDD" id="cd10336">
    <property type="entry name" value="SLC6sbd_Tyt1-Like"/>
    <property type="match status" value="1"/>
</dbReference>
<feature type="transmembrane region" description="Helical" evidence="7">
    <location>
        <begin position="225"/>
        <end position="250"/>
    </location>
</feature>
<comment type="caution">
    <text evidence="8">The sequence shown here is derived from an EMBL/GenBank/DDBJ whole genome shotgun (WGS) entry which is preliminary data.</text>
</comment>
<keyword evidence="6" id="KW-0769">Symport</keyword>
<reference evidence="8 9" key="1">
    <citation type="submission" date="2014-06" db="EMBL/GenBank/DDBJ databases">
        <title>Whole Genome Sequences of Three Symbiotic Endozoicomonas Bacteria.</title>
        <authorList>
            <person name="Neave M.J."/>
            <person name="Apprill A."/>
            <person name="Voolstra C.R."/>
        </authorList>
    </citation>
    <scope>NUCLEOTIDE SEQUENCE [LARGE SCALE GENOMIC DNA]</scope>
    <source>
        <strain evidence="8 9">DSM 22380</strain>
    </source>
</reference>
<accession>A0A081K807</accession>
<keyword evidence="4 7" id="KW-1133">Transmembrane helix</keyword>
<dbReference type="RefSeq" id="WP_020581180.1">
    <property type="nucleotide sequence ID" value="NZ_JOJP01000001.1"/>
</dbReference>
<keyword evidence="9" id="KW-1185">Reference proteome</keyword>
<dbReference type="InterPro" id="IPR047218">
    <property type="entry name" value="YocR/YhdH-like"/>
</dbReference>
<evidence type="ECO:0000256" key="3">
    <source>
        <dbReference type="ARBA" id="ARBA00022692"/>
    </source>
</evidence>
<feature type="transmembrane region" description="Helical" evidence="7">
    <location>
        <begin position="180"/>
        <end position="201"/>
    </location>
</feature>
<keyword evidence="5 7" id="KW-0472">Membrane</keyword>
<feature type="transmembrane region" description="Helical" evidence="7">
    <location>
        <begin position="155"/>
        <end position="173"/>
    </location>
</feature>
<dbReference type="SUPFAM" id="SSF161070">
    <property type="entry name" value="SNF-like"/>
    <property type="match status" value="1"/>
</dbReference>
<feature type="transmembrane region" description="Helical" evidence="7">
    <location>
        <begin position="350"/>
        <end position="371"/>
    </location>
</feature>
<feature type="transmembrane region" description="Helical" evidence="7">
    <location>
        <begin position="17"/>
        <end position="34"/>
    </location>
</feature>
<evidence type="ECO:0000256" key="7">
    <source>
        <dbReference type="SAM" id="Phobius"/>
    </source>
</evidence>
<evidence type="ECO:0000256" key="1">
    <source>
        <dbReference type="ARBA" id="ARBA00004141"/>
    </source>
</evidence>
<evidence type="ECO:0000256" key="5">
    <source>
        <dbReference type="ARBA" id="ARBA00023136"/>
    </source>
</evidence>
<protein>
    <recommendedName>
        <fullName evidence="6">Transporter</fullName>
    </recommendedName>
</protein>
<dbReference type="NCBIfam" id="NF037979">
    <property type="entry name" value="Na_transp"/>
    <property type="match status" value="1"/>
</dbReference>
<dbReference type="eggNOG" id="COG0733">
    <property type="taxonomic scope" value="Bacteria"/>
</dbReference>
<dbReference type="EMBL" id="JOJP01000001">
    <property type="protein sequence ID" value="KEI70283.1"/>
    <property type="molecule type" value="Genomic_DNA"/>
</dbReference>
<dbReference type="InterPro" id="IPR037272">
    <property type="entry name" value="SNS_sf"/>
</dbReference>
<dbReference type="PANTHER" id="PTHR42948:SF1">
    <property type="entry name" value="TRANSPORTER"/>
    <property type="match status" value="1"/>
</dbReference>
<dbReference type="STRING" id="305900.GV64_05605"/>
<comment type="similarity">
    <text evidence="6">Belongs to the sodium:neurotransmitter symporter (SNF) (TC 2.A.22) family.</text>
</comment>
<dbReference type="AlphaFoldDB" id="A0A081K807"/>
<dbReference type="InterPro" id="IPR000175">
    <property type="entry name" value="Na/ntran_symport"/>
</dbReference>
<dbReference type="PRINTS" id="PR00176">
    <property type="entry name" value="NANEUSMPORT"/>
</dbReference>
<dbReference type="GO" id="GO:0015293">
    <property type="term" value="F:symporter activity"/>
    <property type="evidence" value="ECO:0007669"/>
    <property type="project" value="UniProtKB-KW"/>
</dbReference>
<evidence type="ECO:0000313" key="8">
    <source>
        <dbReference type="EMBL" id="KEI70283.1"/>
    </source>
</evidence>
<dbReference type="GO" id="GO:0016020">
    <property type="term" value="C:membrane"/>
    <property type="evidence" value="ECO:0007669"/>
    <property type="project" value="UniProtKB-SubCell"/>
</dbReference>
<sequence length="452" mass="48861">MSGQNPTTSKKTWANRWTFLLAAAGSAIGLGNIWKFPYIAGQYGGGAFVMLYLLCIAIMGVPLLMAETAIGRHTRLSPLNAIKKLTSDLGASKLWGIIGWMGMLAGFLILSFYSVIAGWSLSYAWDIVTGAFNGMTTDQVGDAFGGLVSSAPRQIFWHTTFMLITLLITARGIHKGLEKGLQVMMPALFALLLVMLGYSMLETGQFMRGFNFMFSVDFSKVTGEAFVAALGQAFFTLSLGMCCLMAYGAYMPANNSIPRTAINVAALDTLMAIISGLIVFPIVFAYGLEPSAGPGLLFVSLTAAFVHMPMGELFGFLFFVLVGIAALSSAISLVEPALAWLIERTPLSRTVATVILCAAIWFVGLGTVFSMSGDLTFTLFEKNFFDLLDYFTSNILLPVGGLLISVFAGWVMKRSTMMKELGLSVGVFNLWRAMIRVVVPLCVLTVLITTLF</sequence>
<comment type="subcellular location">
    <subcellularLocation>
        <location evidence="1">Membrane</location>
        <topology evidence="1">Multi-pass membrane protein</topology>
    </subcellularLocation>
</comment>
<gene>
    <name evidence="8" type="ORF">GV64_05605</name>
</gene>
<dbReference type="PROSITE" id="PS00610">
    <property type="entry name" value="NA_NEUROTRAN_SYMP_1"/>
    <property type="match status" value="1"/>
</dbReference>
<feature type="transmembrane region" description="Helical" evidence="7">
    <location>
        <begin position="262"/>
        <end position="288"/>
    </location>
</feature>
<dbReference type="PROSITE" id="PS50267">
    <property type="entry name" value="NA_NEUROTRAN_SYMP_3"/>
    <property type="match status" value="1"/>
</dbReference>
<feature type="transmembrane region" description="Helical" evidence="7">
    <location>
        <begin position="433"/>
        <end position="451"/>
    </location>
</feature>